<accession>A0A0S2DK68</accession>
<dbReference type="PANTHER" id="PTHR45586:SF1">
    <property type="entry name" value="LIPOPOLYSACCHARIDE ASSEMBLY PROTEIN B"/>
    <property type="match status" value="1"/>
</dbReference>
<feature type="transmembrane region" description="Helical" evidence="3">
    <location>
        <begin position="275"/>
        <end position="297"/>
    </location>
</feature>
<evidence type="ECO:0000313" key="5">
    <source>
        <dbReference type="Proteomes" id="UP000061569"/>
    </source>
</evidence>
<gene>
    <name evidence="4" type="ORF">GLE_3496</name>
</gene>
<dbReference type="SUPFAM" id="SSF48452">
    <property type="entry name" value="TPR-like"/>
    <property type="match status" value="1"/>
</dbReference>
<keyword evidence="3" id="KW-0472">Membrane</keyword>
<evidence type="ECO:0000256" key="3">
    <source>
        <dbReference type="SAM" id="Phobius"/>
    </source>
</evidence>
<dbReference type="KEGG" id="lez:GLE_3496"/>
<dbReference type="Proteomes" id="UP000061569">
    <property type="component" value="Chromosome"/>
</dbReference>
<evidence type="ECO:0000256" key="2">
    <source>
        <dbReference type="ARBA" id="ARBA00022803"/>
    </source>
</evidence>
<dbReference type="Gene3D" id="1.25.40.10">
    <property type="entry name" value="Tetratricopeptide repeat domain"/>
    <property type="match status" value="1"/>
</dbReference>
<dbReference type="AlphaFoldDB" id="A0A0S2DK68"/>
<organism evidence="4 5">
    <name type="scientific">Lysobacter enzymogenes</name>
    <dbReference type="NCBI Taxonomy" id="69"/>
    <lineage>
        <taxon>Bacteria</taxon>
        <taxon>Pseudomonadati</taxon>
        <taxon>Pseudomonadota</taxon>
        <taxon>Gammaproteobacteria</taxon>
        <taxon>Lysobacterales</taxon>
        <taxon>Lysobacteraceae</taxon>
        <taxon>Lysobacter</taxon>
    </lineage>
</organism>
<keyword evidence="2" id="KW-0802">TPR repeat</keyword>
<dbReference type="STRING" id="69.GLE_3496"/>
<dbReference type="Pfam" id="PF13432">
    <property type="entry name" value="TPR_16"/>
    <property type="match status" value="1"/>
</dbReference>
<name>A0A0S2DK68_LYSEN</name>
<evidence type="ECO:0000313" key="4">
    <source>
        <dbReference type="EMBL" id="ALN58841.1"/>
    </source>
</evidence>
<dbReference type="PATRIC" id="fig|69.6.peg.3441"/>
<dbReference type="PANTHER" id="PTHR45586">
    <property type="entry name" value="TPR REPEAT-CONTAINING PROTEIN PA4667"/>
    <property type="match status" value="1"/>
</dbReference>
<proteinExistence type="predicted"/>
<keyword evidence="3" id="KW-0812">Transmembrane</keyword>
<dbReference type="EMBL" id="CP013140">
    <property type="protein sequence ID" value="ALN58841.1"/>
    <property type="molecule type" value="Genomic_DNA"/>
</dbReference>
<sequence>MSAFGHDALYRMAERYYAHGQIDAAIDALLRLLGEDADHSDAHAFLALCLVKRKRLHAAALEARRALELTPESAFAHLAAASAATAQRRYAEAEAHLQAARERSPEAAPVADAFARLYRAWGRDAQALEQARRACALDPDDPDYPALLAWLELRRGDRAQAERLAREVLAGHPEHLDALCVLGHCELARGRADSAREHAAWALQIDPTDADALTLMAAVKARQSPLLGLWWRLQSFLSAGSRTRMVLLLLGMFLIYRIALIALPQQGLAQWVGPISYGWLLFCAYTWIAPTLFWRSVKKELEQVRLRPGF</sequence>
<dbReference type="OrthoDB" id="6194228at2"/>
<dbReference type="RefSeq" id="WP_057948333.1">
    <property type="nucleotide sequence ID" value="NZ_CP067396.1"/>
</dbReference>
<dbReference type="InterPro" id="IPR019734">
    <property type="entry name" value="TPR_rpt"/>
</dbReference>
<protein>
    <submittedName>
        <fullName evidence="4">Tetratricopeptide repeat domain protein</fullName>
    </submittedName>
</protein>
<dbReference type="InterPro" id="IPR011990">
    <property type="entry name" value="TPR-like_helical_dom_sf"/>
</dbReference>
<dbReference type="Pfam" id="PF14559">
    <property type="entry name" value="TPR_19"/>
    <property type="match status" value="1"/>
</dbReference>
<keyword evidence="1" id="KW-0677">Repeat</keyword>
<dbReference type="InterPro" id="IPR051012">
    <property type="entry name" value="CellSynth/LPSAsmb/PSIAsmb"/>
</dbReference>
<keyword evidence="3" id="KW-1133">Transmembrane helix</keyword>
<dbReference type="SMART" id="SM00028">
    <property type="entry name" value="TPR"/>
    <property type="match status" value="5"/>
</dbReference>
<evidence type="ECO:0000256" key="1">
    <source>
        <dbReference type="ARBA" id="ARBA00022737"/>
    </source>
</evidence>
<reference evidence="4 5" key="1">
    <citation type="submission" date="2015-11" db="EMBL/GenBank/DDBJ databases">
        <title>Genome sequences of Lysobacter enzymogenes strain C3 and Lysobacter antibioticus ATCC 29479.</title>
        <authorList>
            <person name="Kobayashi D.Y."/>
        </authorList>
    </citation>
    <scope>NUCLEOTIDE SEQUENCE [LARGE SCALE GENOMIC DNA]</scope>
    <source>
        <strain evidence="4 5">C3</strain>
    </source>
</reference>
<feature type="transmembrane region" description="Helical" evidence="3">
    <location>
        <begin position="245"/>
        <end position="263"/>
    </location>
</feature>